<reference evidence="2" key="1">
    <citation type="submission" date="2023-11" db="EMBL/GenBank/DDBJ databases">
        <authorList>
            <person name="De Vega J J."/>
            <person name="De Vega J J."/>
        </authorList>
    </citation>
    <scope>NUCLEOTIDE SEQUENCE</scope>
</reference>
<sequence>MVCVCPQASSEQNLDGCFALPLCRRGDHVSAFETVSARRNTSTTVPPNGARFAEQPDGSSGRGWLGPSDQRERDRICEFDAAVTLPIALRP</sequence>
<evidence type="ECO:0000256" key="1">
    <source>
        <dbReference type="SAM" id="MobiDB-lite"/>
    </source>
</evidence>
<evidence type="ECO:0000313" key="3">
    <source>
        <dbReference type="Proteomes" id="UP001295794"/>
    </source>
</evidence>
<dbReference type="EMBL" id="CAVNYO010000440">
    <property type="protein sequence ID" value="CAK5280697.1"/>
    <property type="molecule type" value="Genomic_DNA"/>
</dbReference>
<comment type="caution">
    <text evidence="2">The sequence shown here is derived from an EMBL/GenBank/DDBJ whole genome shotgun (WGS) entry which is preliminary data.</text>
</comment>
<protein>
    <submittedName>
        <fullName evidence="2">Uncharacterized protein</fullName>
    </submittedName>
</protein>
<proteinExistence type="predicted"/>
<name>A0AAD2HV24_9AGAR</name>
<keyword evidence="3" id="KW-1185">Reference proteome</keyword>
<gene>
    <name evidence="2" type="ORF">MYCIT1_LOCUS31294</name>
</gene>
<dbReference type="AlphaFoldDB" id="A0AAD2HV24"/>
<dbReference type="Proteomes" id="UP001295794">
    <property type="component" value="Unassembled WGS sequence"/>
</dbReference>
<accession>A0AAD2HV24</accession>
<feature type="region of interest" description="Disordered" evidence="1">
    <location>
        <begin position="38"/>
        <end position="69"/>
    </location>
</feature>
<evidence type="ECO:0000313" key="2">
    <source>
        <dbReference type="EMBL" id="CAK5280697.1"/>
    </source>
</evidence>
<organism evidence="2 3">
    <name type="scientific">Mycena citricolor</name>
    <dbReference type="NCBI Taxonomy" id="2018698"/>
    <lineage>
        <taxon>Eukaryota</taxon>
        <taxon>Fungi</taxon>
        <taxon>Dikarya</taxon>
        <taxon>Basidiomycota</taxon>
        <taxon>Agaricomycotina</taxon>
        <taxon>Agaricomycetes</taxon>
        <taxon>Agaricomycetidae</taxon>
        <taxon>Agaricales</taxon>
        <taxon>Marasmiineae</taxon>
        <taxon>Mycenaceae</taxon>
        <taxon>Mycena</taxon>
    </lineage>
</organism>